<feature type="region of interest" description="Disordered" evidence="5">
    <location>
        <begin position="335"/>
        <end position="399"/>
    </location>
</feature>
<dbReference type="InterPro" id="IPR056871">
    <property type="entry name" value="WH_TTC3"/>
</dbReference>
<evidence type="ECO:0000313" key="7">
    <source>
        <dbReference type="EMBL" id="KAB7495219.1"/>
    </source>
</evidence>
<reference evidence="7 8" key="1">
    <citation type="journal article" date="2019" name="PLoS Biol.">
        <title>Sex chromosomes control vertical transmission of feminizing Wolbachia symbionts in an isopod.</title>
        <authorList>
            <person name="Becking T."/>
            <person name="Chebbi M.A."/>
            <person name="Giraud I."/>
            <person name="Moumen B."/>
            <person name="Laverre T."/>
            <person name="Caubet Y."/>
            <person name="Peccoud J."/>
            <person name="Gilbert C."/>
            <person name="Cordaux R."/>
        </authorList>
    </citation>
    <scope>NUCLEOTIDE SEQUENCE [LARGE SCALE GENOMIC DNA]</scope>
    <source>
        <strain evidence="7">ANa2</strain>
        <tissue evidence="7">Whole body excluding digestive tract and cuticle</tissue>
    </source>
</reference>
<evidence type="ECO:0000256" key="5">
    <source>
        <dbReference type="SAM" id="MobiDB-lite"/>
    </source>
</evidence>
<dbReference type="InterPro" id="IPR013083">
    <property type="entry name" value="Znf_RING/FYVE/PHD"/>
</dbReference>
<dbReference type="OrthoDB" id="6372820at2759"/>
<dbReference type="PANTHER" id="PTHR17550:SF7">
    <property type="entry name" value="RNA-BINDING PROTEIN 44"/>
    <property type="match status" value="1"/>
</dbReference>
<feature type="compositionally biased region" description="Basic and acidic residues" evidence="5">
    <location>
        <begin position="300"/>
        <end position="319"/>
    </location>
</feature>
<proteinExistence type="predicted"/>
<feature type="compositionally biased region" description="Basic and acidic residues" evidence="5">
    <location>
        <begin position="349"/>
        <end position="360"/>
    </location>
</feature>
<keyword evidence="1 3" id="KW-0479">Metal-binding</keyword>
<name>A0A5N5SNP8_9CRUS</name>
<dbReference type="Gene3D" id="3.30.40.10">
    <property type="entry name" value="Zinc/RING finger domain, C3HC4 (zinc finger)"/>
    <property type="match status" value="1"/>
</dbReference>
<feature type="domain" description="RING-type" evidence="6">
    <location>
        <begin position="1523"/>
        <end position="1563"/>
    </location>
</feature>
<keyword evidence="2" id="KW-0862">Zinc</keyword>
<feature type="coiled-coil region" evidence="4">
    <location>
        <begin position="790"/>
        <end position="988"/>
    </location>
</feature>
<feature type="compositionally biased region" description="Pro residues" evidence="5">
    <location>
        <begin position="723"/>
        <end position="739"/>
    </location>
</feature>
<evidence type="ECO:0000313" key="8">
    <source>
        <dbReference type="Proteomes" id="UP000326759"/>
    </source>
</evidence>
<dbReference type="CDD" id="cd16454">
    <property type="entry name" value="RING-H2_PA-TM-RING"/>
    <property type="match status" value="1"/>
</dbReference>
<gene>
    <name evidence="7" type="primary">TTC3</name>
    <name evidence="7" type="ORF">Anas_03857</name>
</gene>
<dbReference type="UniPathway" id="UPA00143"/>
<sequence length="1579" mass="174165">MLFETGKYENALQLYVVSSTSWGKTDSCEAYIVRYMIEVCKIKLNTNLKDVKNNLLKIANREDFPYFPAVHFWLSKTFELLEDQTNVIHHATLCSQLMENNNKTYSLFWPGTTEPIEETSPTALKVRKTSDKWYDEGTWLPTPLTRCRHLNCINVQNSNLAKVDIYPSFGKKFSLCSIVLPWEIWEDHVIYLPFSDPDFRGYVEVECEELCSICYHPCCWKSLKEEQADDNAQPGKKTDKDFLGVQCFTPDCTGKILSIFIYDETSQLKNEICKDKKEKKAALPKLKKKKDKKKTTPNTKPEEKKRSKPSECEDMKTENDIEIVKEETAIFKSTPDDKKKCYSSSQGVKNEDRKRTKSNEVLKPNYEEEESASLPMIKKSKNKKKKKSKQVSQIPLGEGDEERFAHNEYLTRLKALKSQRDAFESEQVMSVNGVGSKYLPECVLDPERPFYLPQHLQENPAQLESILRSKMVTSTSSDIDKEGIATLLEFMYDWLKAQKAPMLISDPRIKEYITENFPPNALAYVNKCGGIRNFLLQSFRFALIDDVLCVSGQVVSAQQAAVHMVLEKFKSNKYLISDGHKAVKLSHLIDDTKSTCSSNSSLSLSKTTAAESSSSSVLTTSVAPPPKLGYSYKTAALSKVPLKEPEPRKLESDIITSVPDLVSRPLEPPSSPNPNKFIPVGQQKCNKKKGGGAARKSKLKTMDIDDFDDISFNRTIKLNSSPAPAPAPAPAPPPPPPSAVPLTTGSSKAENLFQSDEELDNDLAPLQTSNNSKAKQRPAAAAAVLNSGLEIELRERISQLESKLSAKSEQLNVSIREKDALKAQNQDLNEKFSQIKVKSNVEITTLKKSAEDAQEQTKMAEKNLECYRNQKEGEFRKVILEKARLQEEVKAHSLRAESLQITVDQLTTTKNQLEEDLKQKNLQLTEVQMKYKNLRMQDNALEDRAREAETKYLTAKRDLIKMHLEKTKKRLTAEVNKMRELLLEATDSTQPNKTVLMHSIKDWEEAVLKLNNLLLSVNEDGQKLLDYISLGRSLSHLPPGDLQVPSVPDLTVAHLLFVGKGKETEKVTPSSSTMGLMGLNPFSGINPSSSLSSQFGSFAGGGTLSLGQLGVPPSSSGSSLHSDMQSGDIPRSVIGSVLSGACRLHGSRIAENNLGFGSIANHSSARRHDSGLSSGSSGFSMNGVSPSLSSLLSEDVVKGRSSESSPVSVISSLSGNASEFTPSYSVGGKVHASNPSPSPSLFGGQVPWSITEDDLKSISYGKQQTALNLQAKEIKRPTKTIPSFLPSVLGGSVADLPLIPPSSLSMNHVSSSASGMKPVGGIASCSSSSSSSSSLSTSSSAFGLHTLLEASSHTEPRTVATPTTPTATKPKFQNLRSTNSIGAIGTLPPKVVRPIPRPGATTTNIGAMAGLQSIAKEDAMTTSAAYKRLMEGCKQKFGNEYPVSFIQKAIREVREQNKNSLSGLALETILEQIEAQLRLHKRMPTKPSVAPWAQLTQQQQEGLETHWQGPVRGGLDSISEDHCSICLETLATSPTHSLPCLHEFHIKCIKNWLERKSDCPICRKFALNNDEYPSLSHGQ</sequence>
<dbReference type="Pfam" id="PF24525">
    <property type="entry name" value="TTC3"/>
    <property type="match status" value="1"/>
</dbReference>
<organism evidence="7 8">
    <name type="scientific">Armadillidium nasatum</name>
    <dbReference type="NCBI Taxonomy" id="96803"/>
    <lineage>
        <taxon>Eukaryota</taxon>
        <taxon>Metazoa</taxon>
        <taxon>Ecdysozoa</taxon>
        <taxon>Arthropoda</taxon>
        <taxon>Crustacea</taxon>
        <taxon>Multicrustacea</taxon>
        <taxon>Malacostraca</taxon>
        <taxon>Eumalacostraca</taxon>
        <taxon>Peracarida</taxon>
        <taxon>Isopoda</taxon>
        <taxon>Oniscidea</taxon>
        <taxon>Crinocheta</taxon>
        <taxon>Armadillidiidae</taxon>
        <taxon>Armadillidium</taxon>
    </lineage>
</organism>
<feature type="compositionally biased region" description="Low complexity" evidence="5">
    <location>
        <begin position="1324"/>
        <end position="1335"/>
    </location>
</feature>
<dbReference type="Proteomes" id="UP000326759">
    <property type="component" value="Unassembled WGS sequence"/>
</dbReference>
<feature type="region of interest" description="Disordered" evidence="5">
    <location>
        <begin position="284"/>
        <end position="319"/>
    </location>
</feature>
<dbReference type="PROSITE" id="PS50089">
    <property type="entry name" value="ZF_RING_2"/>
    <property type="match status" value="1"/>
</dbReference>
<accession>A0A5N5SNP8</accession>
<dbReference type="InterPro" id="IPR043866">
    <property type="entry name" value="TTC3/DZIP3_dom"/>
</dbReference>
<keyword evidence="8" id="KW-1185">Reference proteome</keyword>
<evidence type="ECO:0000256" key="4">
    <source>
        <dbReference type="SAM" id="Coils"/>
    </source>
</evidence>
<keyword evidence="1 3" id="KW-0863">Zinc-finger</keyword>
<dbReference type="Pfam" id="PF13639">
    <property type="entry name" value="zf-RING_2"/>
    <property type="match status" value="1"/>
</dbReference>
<feature type="region of interest" description="Disordered" evidence="5">
    <location>
        <begin position="1352"/>
        <end position="1372"/>
    </location>
</feature>
<feature type="compositionally biased region" description="Basic residues" evidence="5">
    <location>
        <begin position="685"/>
        <end position="697"/>
    </location>
</feature>
<dbReference type="Pfam" id="PF19179">
    <property type="entry name" value="TTC3_DZIP3_dom"/>
    <property type="match status" value="1"/>
</dbReference>
<evidence type="ECO:0000256" key="3">
    <source>
        <dbReference type="PROSITE-ProRule" id="PRU00175"/>
    </source>
</evidence>
<feature type="region of interest" description="Disordered" evidence="5">
    <location>
        <begin position="717"/>
        <end position="746"/>
    </location>
</feature>
<evidence type="ECO:0000256" key="1">
    <source>
        <dbReference type="ARBA" id="ARBA00022771"/>
    </source>
</evidence>
<dbReference type="Pfam" id="PF24812">
    <property type="entry name" value="WHD_TTC3"/>
    <property type="match status" value="1"/>
</dbReference>
<dbReference type="GO" id="GO:0008270">
    <property type="term" value="F:zinc ion binding"/>
    <property type="evidence" value="ECO:0007669"/>
    <property type="project" value="UniProtKB-KW"/>
</dbReference>
<dbReference type="GO" id="GO:0016567">
    <property type="term" value="P:protein ubiquitination"/>
    <property type="evidence" value="ECO:0007669"/>
    <property type="project" value="UniProtKB-UniPathway"/>
</dbReference>
<comment type="caution">
    <text evidence="7">The sequence shown here is derived from an EMBL/GenBank/DDBJ whole genome shotgun (WGS) entry which is preliminary data.</text>
</comment>
<dbReference type="SUPFAM" id="SSF57850">
    <property type="entry name" value="RING/U-box"/>
    <property type="match status" value="1"/>
</dbReference>
<feature type="region of interest" description="Disordered" evidence="5">
    <location>
        <begin position="1306"/>
        <end position="1335"/>
    </location>
</feature>
<feature type="compositionally biased region" description="Basic residues" evidence="5">
    <location>
        <begin position="378"/>
        <end position="389"/>
    </location>
</feature>
<feature type="compositionally biased region" description="Low complexity" evidence="5">
    <location>
        <begin position="1357"/>
        <end position="1371"/>
    </location>
</feature>
<dbReference type="PANTHER" id="PTHR17550">
    <property type="entry name" value="E3 UBIQUITIN-PROTEIN LIGASE TTC3"/>
    <property type="match status" value="1"/>
</dbReference>
<evidence type="ECO:0000256" key="2">
    <source>
        <dbReference type="ARBA" id="ARBA00022833"/>
    </source>
</evidence>
<dbReference type="EMBL" id="SEYY01022886">
    <property type="protein sequence ID" value="KAB7495219.1"/>
    <property type="molecule type" value="Genomic_DNA"/>
</dbReference>
<feature type="region of interest" description="Disordered" evidence="5">
    <location>
        <begin position="661"/>
        <end position="697"/>
    </location>
</feature>
<feature type="compositionally biased region" description="Basic residues" evidence="5">
    <location>
        <begin position="285"/>
        <end position="295"/>
    </location>
</feature>
<protein>
    <submittedName>
        <fullName evidence="7">E3 ubiquitin-protein ligase TTC3</fullName>
    </submittedName>
</protein>
<evidence type="ECO:0000259" key="6">
    <source>
        <dbReference type="PROSITE" id="PS50089"/>
    </source>
</evidence>
<keyword evidence="4" id="KW-0175">Coiled coil</keyword>
<dbReference type="InterPro" id="IPR001841">
    <property type="entry name" value="Znf_RING"/>
</dbReference>
<dbReference type="InterPro" id="IPR056872">
    <property type="entry name" value="TTC3/DZIP3-like_helical"/>
</dbReference>
<dbReference type="SMART" id="SM00184">
    <property type="entry name" value="RING"/>
    <property type="match status" value="1"/>
</dbReference>